<evidence type="ECO:0000256" key="7">
    <source>
        <dbReference type="SAM" id="Phobius"/>
    </source>
</evidence>
<comment type="caution">
    <text evidence="9">The sequence shown here is derived from an EMBL/GenBank/DDBJ whole genome shotgun (WGS) entry which is preliminary data.</text>
</comment>
<dbReference type="InterPro" id="IPR027417">
    <property type="entry name" value="P-loop_NTPase"/>
</dbReference>
<dbReference type="PANTHER" id="PTHR32309">
    <property type="entry name" value="TYROSINE-PROTEIN KINASE"/>
    <property type="match status" value="1"/>
</dbReference>
<dbReference type="InterPro" id="IPR003856">
    <property type="entry name" value="LPS_length_determ_N"/>
</dbReference>
<dbReference type="AlphaFoldDB" id="A0A0B8NDU2"/>
<feature type="domain" description="Polysaccharide chain length determinant N-terminal" evidence="8">
    <location>
        <begin position="5"/>
        <end position="87"/>
    </location>
</feature>
<dbReference type="GeneID" id="93373202"/>
<dbReference type="Gene3D" id="3.40.50.300">
    <property type="entry name" value="P-loop containing nucleotide triphosphate hydrolases"/>
    <property type="match status" value="1"/>
</dbReference>
<keyword evidence="9" id="KW-0418">Kinase</keyword>
<keyword evidence="3" id="KW-1003">Cell membrane</keyword>
<reference evidence="9 10" key="2">
    <citation type="journal article" date="2016" name="Genome Announc.">
        <title>Draft Genome Sequence of Erythromycin- and Oxytetracycline-Sensitive Nocardia seriolae Strain U-1 (NBRC 110359).</title>
        <authorList>
            <person name="Imajoh M."/>
            <person name="Sukeda M."/>
            <person name="Shimizu M."/>
            <person name="Yamane J."/>
            <person name="Ohnishi K."/>
            <person name="Oshima S."/>
        </authorList>
    </citation>
    <scope>NUCLEOTIDE SEQUENCE [LARGE SCALE GENOMIC DNA]</scope>
    <source>
        <strain evidence="9 10">U-1</strain>
    </source>
</reference>
<feature type="transmembrane region" description="Helical" evidence="7">
    <location>
        <begin position="12"/>
        <end position="34"/>
    </location>
</feature>
<evidence type="ECO:0000313" key="10">
    <source>
        <dbReference type="Proteomes" id="UP000037179"/>
    </source>
</evidence>
<keyword evidence="5 7" id="KW-1133">Transmembrane helix</keyword>
<evidence type="ECO:0000256" key="2">
    <source>
        <dbReference type="ARBA" id="ARBA00006683"/>
    </source>
</evidence>
<dbReference type="GO" id="GO:0016301">
    <property type="term" value="F:kinase activity"/>
    <property type="evidence" value="ECO:0007669"/>
    <property type="project" value="UniProtKB-KW"/>
</dbReference>
<protein>
    <submittedName>
        <fullName evidence="9">Protein tyrosine kinase</fullName>
    </submittedName>
</protein>
<organism evidence="9 10">
    <name type="scientific">Nocardia seriolae</name>
    <dbReference type="NCBI Taxonomy" id="37332"/>
    <lineage>
        <taxon>Bacteria</taxon>
        <taxon>Bacillati</taxon>
        <taxon>Actinomycetota</taxon>
        <taxon>Actinomycetes</taxon>
        <taxon>Mycobacteriales</taxon>
        <taxon>Nocardiaceae</taxon>
        <taxon>Nocardia</taxon>
    </lineage>
</organism>
<reference evidence="10" key="1">
    <citation type="submission" date="2015-07" db="EMBL/GenBank/DDBJ databases">
        <title>Nocardia seriolae U-1 whole genome shotgun sequence.</title>
        <authorList>
            <person name="Imajoh M."/>
            <person name="Fukumoto Y."/>
            <person name="Sukeda M."/>
            <person name="Yamane J."/>
            <person name="Yamasaki K."/>
            <person name="Shimizu M."/>
            <person name="Ohnishi K."/>
            <person name="Oshima S."/>
        </authorList>
    </citation>
    <scope>NUCLEOTIDE SEQUENCE [LARGE SCALE GENOMIC DNA]</scope>
    <source>
        <strain evidence="10">U-1</strain>
    </source>
</reference>
<dbReference type="InterPro" id="IPR050445">
    <property type="entry name" value="Bact_polysacc_biosynth/exp"/>
</dbReference>
<gene>
    <name evidence="9" type="ORF">NSK11_contig00031-0023</name>
</gene>
<evidence type="ECO:0000313" key="9">
    <source>
        <dbReference type="EMBL" id="GAP28258.1"/>
    </source>
</evidence>
<evidence type="ECO:0000256" key="5">
    <source>
        <dbReference type="ARBA" id="ARBA00022989"/>
    </source>
</evidence>
<comment type="similarity">
    <text evidence="2">Belongs to the CpsC/CapA family.</text>
</comment>
<dbReference type="GO" id="GO:0005886">
    <property type="term" value="C:plasma membrane"/>
    <property type="evidence" value="ECO:0007669"/>
    <property type="project" value="UniProtKB-SubCell"/>
</dbReference>
<dbReference type="Proteomes" id="UP000037179">
    <property type="component" value="Unassembled WGS sequence"/>
</dbReference>
<dbReference type="PANTHER" id="PTHR32309:SF31">
    <property type="entry name" value="CAPSULAR EXOPOLYSACCHARIDE FAMILY"/>
    <property type="match status" value="1"/>
</dbReference>
<evidence type="ECO:0000256" key="4">
    <source>
        <dbReference type="ARBA" id="ARBA00022692"/>
    </source>
</evidence>
<evidence type="ECO:0000259" key="8">
    <source>
        <dbReference type="Pfam" id="PF02706"/>
    </source>
</evidence>
<keyword evidence="6 7" id="KW-0472">Membrane</keyword>
<keyword evidence="10" id="KW-1185">Reference proteome</keyword>
<dbReference type="RefSeq" id="WP_052086285.1">
    <property type="nucleotide sequence ID" value="NZ_AP017900.1"/>
</dbReference>
<comment type="subcellular location">
    <subcellularLocation>
        <location evidence="1">Cell membrane</location>
        <topology evidence="1">Multi-pass membrane protein</topology>
    </subcellularLocation>
</comment>
<keyword evidence="9" id="KW-0808">Transferase</keyword>
<sequence>MKLNQFAAQLRRYWATFGVVAVIVAAAGIGLAVLSPPRYVSTTQLLVSIEGSTTASAYENDNVVTGRVATYVALLTTDAVAQRVIDRLGLTESPRDLAGQISAAAVPPRTAIIDVAVTDSSPDRARRIAAAIGPEFIAYADSLETPTGEDKQQVRTKVVTAAGEPGSRLPETLSLAGLGVVTGLLLGAVAVWIRGRTDPVLRTTADAAAAGVPLLGSVAAVPAPSEDEFIGYRGLRAHLERRPVHLDQQRAHLGQFTPTPSVWVIASATGEADVATVARNLSRTIERHGGQPVVLVGDSCDPAQARALIEPARPDHTHVLVTAPPVTKSVSASVYGEFSDGVVLLAALDSSRRGEVRAAVAHLRAAAVRVAGIVVANTWKHNRTEG</sequence>
<evidence type="ECO:0000256" key="1">
    <source>
        <dbReference type="ARBA" id="ARBA00004651"/>
    </source>
</evidence>
<evidence type="ECO:0000256" key="3">
    <source>
        <dbReference type="ARBA" id="ARBA00022475"/>
    </source>
</evidence>
<dbReference type="EMBL" id="BBYQ01000031">
    <property type="protein sequence ID" value="GAP28258.1"/>
    <property type="molecule type" value="Genomic_DNA"/>
</dbReference>
<evidence type="ECO:0000256" key="6">
    <source>
        <dbReference type="ARBA" id="ARBA00023136"/>
    </source>
</evidence>
<keyword evidence="4 7" id="KW-0812">Transmembrane</keyword>
<accession>A0A0B8NDU2</accession>
<proteinExistence type="inferred from homology"/>
<name>A0A0B8NDU2_9NOCA</name>
<dbReference type="Pfam" id="PF02706">
    <property type="entry name" value="Wzz"/>
    <property type="match status" value="1"/>
</dbReference>